<evidence type="ECO:0000256" key="1">
    <source>
        <dbReference type="SAM" id="MobiDB-lite"/>
    </source>
</evidence>
<dbReference type="AlphaFoldDB" id="A0A6H2DPE6"/>
<accession>A0A6H2DPE6</accession>
<dbReference type="PANTHER" id="PTHR39200">
    <property type="entry name" value="HYPOTHETICAL EXPORTED PROTEIN"/>
    <property type="match status" value="1"/>
</dbReference>
<dbReference type="Pfam" id="PF10988">
    <property type="entry name" value="DUF2807"/>
    <property type="match status" value="1"/>
</dbReference>
<reference evidence="4 5" key="1">
    <citation type="submission" date="2020-04" db="EMBL/GenBank/DDBJ databases">
        <title>Genome sequence for Sphingorhabdus sp. strain M1.</title>
        <authorList>
            <person name="Park S.-J."/>
        </authorList>
    </citation>
    <scope>NUCLEOTIDE SEQUENCE [LARGE SCALE GENOMIC DNA]</scope>
    <source>
        <strain evidence="4 5">JK6</strain>
    </source>
</reference>
<feature type="region of interest" description="Disordered" evidence="1">
    <location>
        <begin position="25"/>
        <end position="48"/>
    </location>
</feature>
<proteinExistence type="predicted"/>
<dbReference type="RefSeq" id="WP_168820336.1">
    <property type="nucleotide sequence ID" value="NZ_CP051217.1"/>
</dbReference>
<organism evidence="4 5">
    <name type="scientific">Parasphingorhabdus halotolerans</name>
    <dbReference type="NCBI Taxonomy" id="2725558"/>
    <lineage>
        <taxon>Bacteria</taxon>
        <taxon>Pseudomonadati</taxon>
        <taxon>Pseudomonadota</taxon>
        <taxon>Alphaproteobacteria</taxon>
        <taxon>Sphingomonadales</taxon>
        <taxon>Sphingomonadaceae</taxon>
        <taxon>Parasphingorhabdus</taxon>
    </lineage>
</organism>
<evidence type="ECO:0000259" key="3">
    <source>
        <dbReference type="Pfam" id="PF10988"/>
    </source>
</evidence>
<dbReference type="InterPro" id="IPR021255">
    <property type="entry name" value="DUF2807"/>
</dbReference>
<dbReference type="EMBL" id="CP051217">
    <property type="protein sequence ID" value="QJB70068.1"/>
    <property type="molecule type" value="Genomic_DNA"/>
</dbReference>
<feature type="domain" description="Putative auto-transporter adhesin head GIN" evidence="3">
    <location>
        <begin position="46"/>
        <end position="229"/>
    </location>
</feature>
<dbReference type="PROSITE" id="PS51257">
    <property type="entry name" value="PROKAR_LIPOPROTEIN"/>
    <property type="match status" value="1"/>
</dbReference>
<dbReference type="Proteomes" id="UP000501600">
    <property type="component" value="Chromosome"/>
</dbReference>
<protein>
    <submittedName>
        <fullName evidence="4">DUF2807 domain-containing protein</fullName>
    </submittedName>
</protein>
<gene>
    <name evidence="4" type="ORF">HF685_12860</name>
</gene>
<keyword evidence="5" id="KW-1185">Reference proteome</keyword>
<dbReference type="PANTHER" id="PTHR39200:SF1">
    <property type="entry name" value="AUTO-TRANSPORTER ADHESIN HEAD GIN DOMAIN-CONTAINING PROTEIN-RELATED"/>
    <property type="match status" value="1"/>
</dbReference>
<name>A0A6H2DPE6_9SPHN</name>
<evidence type="ECO:0000313" key="5">
    <source>
        <dbReference type="Proteomes" id="UP000501600"/>
    </source>
</evidence>
<feature type="chain" id="PRO_5026031695" evidence="2">
    <location>
        <begin position="24"/>
        <end position="245"/>
    </location>
</feature>
<feature type="signal peptide" evidence="2">
    <location>
        <begin position="1"/>
        <end position="23"/>
    </location>
</feature>
<sequence length="245" mass="24739">MKKIVFAIPLLALAACEGSIANAVGGSNGSMSDGERITTSDTNPGNFEGISLAGPDNVVFTTSDNYSIRAEGDADVVERLRYELQDGNLKIGREKKTGWSGGYSSATVYVSAPSLKKAKLAGSGNLRADKLSGSEVAVSVAGSGNVNVDAVEADDLTARISGSGDMNLAGQAKNVSANVTGSGVMKGKALKTNDAVLKVTGSGDLTLTADGTVDAKVTGSGDIRVHGKAKCTTKTTGSGEITCGQ</sequence>
<keyword evidence="2" id="KW-0732">Signal</keyword>
<dbReference type="Gene3D" id="2.160.20.120">
    <property type="match status" value="1"/>
</dbReference>
<evidence type="ECO:0000256" key="2">
    <source>
        <dbReference type="SAM" id="SignalP"/>
    </source>
</evidence>
<evidence type="ECO:0000313" key="4">
    <source>
        <dbReference type="EMBL" id="QJB70068.1"/>
    </source>
</evidence>
<dbReference type="KEGG" id="phao:HF685_12860"/>